<dbReference type="Proteomes" id="UP000569092">
    <property type="component" value="Unassembled WGS sequence"/>
</dbReference>
<sequence>MTNPVTPELRDFAERLFADEAVVSSESGVPAAFLVCEKLRRPLTTLAGGAGFHSLLLRALTLAKREAPSLDAVQVTADGSLEDGDIEPHLDNRDAEAGTLLIAHVIGLLVTFIGESLTLRLIKDVWPDESFNSLTEEGTAKHEP</sequence>
<evidence type="ECO:0000313" key="1">
    <source>
        <dbReference type="EMBL" id="MBB5343333.1"/>
    </source>
</evidence>
<name>A0A7W8J697_9BACT</name>
<organism evidence="1 2">
    <name type="scientific">Tunturiibacter lichenicola</name>
    <dbReference type="NCBI Taxonomy" id="2051959"/>
    <lineage>
        <taxon>Bacteria</taxon>
        <taxon>Pseudomonadati</taxon>
        <taxon>Acidobacteriota</taxon>
        <taxon>Terriglobia</taxon>
        <taxon>Terriglobales</taxon>
        <taxon>Acidobacteriaceae</taxon>
        <taxon>Tunturiibacter</taxon>
    </lineage>
</organism>
<protein>
    <submittedName>
        <fullName evidence="1">Uncharacterized protein</fullName>
    </submittedName>
</protein>
<proteinExistence type="predicted"/>
<comment type="caution">
    <text evidence="1">The sequence shown here is derived from an EMBL/GenBank/DDBJ whole genome shotgun (WGS) entry which is preliminary data.</text>
</comment>
<dbReference type="AlphaFoldDB" id="A0A7W8J697"/>
<gene>
    <name evidence="1" type="ORF">HDF10_001308</name>
</gene>
<accession>A0A7W8J697</accession>
<reference evidence="1 2" key="1">
    <citation type="submission" date="2020-08" db="EMBL/GenBank/DDBJ databases">
        <title>Genomic Encyclopedia of Type Strains, Phase IV (KMG-V): Genome sequencing to study the core and pangenomes of soil and plant-associated prokaryotes.</title>
        <authorList>
            <person name="Whitman W."/>
        </authorList>
    </citation>
    <scope>NUCLEOTIDE SEQUENCE [LARGE SCALE GENOMIC DNA]</scope>
    <source>
        <strain evidence="1 2">M8US30</strain>
    </source>
</reference>
<evidence type="ECO:0000313" key="2">
    <source>
        <dbReference type="Proteomes" id="UP000569092"/>
    </source>
</evidence>
<dbReference type="EMBL" id="JACHDZ010000002">
    <property type="protein sequence ID" value="MBB5343333.1"/>
    <property type="molecule type" value="Genomic_DNA"/>
</dbReference>